<dbReference type="EMBL" id="VMTX01000045">
    <property type="protein sequence ID" value="TVU80120.1"/>
    <property type="molecule type" value="Genomic_DNA"/>
</dbReference>
<dbReference type="GO" id="GO:0009069">
    <property type="term" value="P:serine family amino acid metabolic process"/>
    <property type="evidence" value="ECO:0007669"/>
    <property type="project" value="UniProtKB-ARBA"/>
</dbReference>
<dbReference type="Pfam" id="PF00291">
    <property type="entry name" value="PALP"/>
    <property type="match status" value="1"/>
</dbReference>
<dbReference type="CDD" id="cd01561">
    <property type="entry name" value="CBS_like"/>
    <property type="match status" value="1"/>
</dbReference>
<feature type="domain" description="Tryptophan synthase beta chain-like PALP" evidence="4">
    <location>
        <begin position="2"/>
        <end position="286"/>
    </location>
</feature>
<proteinExistence type="inferred from homology"/>
<dbReference type="InterPro" id="IPR036052">
    <property type="entry name" value="TrpB-like_PALP_sf"/>
</dbReference>
<comment type="similarity">
    <text evidence="2">Belongs to the cysteine synthase/cystathionine beta-synthase family.</text>
</comment>
<dbReference type="SUPFAM" id="SSF53686">
    <property type="entry name" value="Tryptophan synthase beta subunit-like PLP-dependent enzymes"/>
    <property type="match status" value="1"/>
</dbReference>
<reference evidence="5 6" key="1">
    <citation type="submission" date="2019-07" db="EMBL/GenBank/DDBJ databases">
        <title>Draft genome of C. aurimucosum strain 15-4290.</title>
        <authorList>
            <person name="Pacheco L.G.C."/>
            <person name="Aguiar E.R.G.R."/>
            <person name="Navas J."/>
            <person name="Santos C.S."/>
            <person name="Rocha D.J.P.G."/>
        </authorList>
    </citation>
    <scope>NUCLEOTIDE SEQUENCE [LARGE SCALE GENOMIC DNA]</scope>
    <source>
        <strain evidence="5 6">15-4290</strain>
    </source>
</reference>
<evidence type="ECO:0000313" key="6">
    <source>
        <dbReference type="Proteomes" id="UP000320648"/>
    </source>
</evidence>
<dbReference type="PANTHER" id="PTHR10314">
    <property type="entry name" value="CYSTATHIONINE BETA-SYNTHASE"/>
    <property type="match status" value="1"/>
</dbReference>
<dbReference type="FunFam" id="3.40.50.1100:FF:000003">
    <property type="entry name" value="Cystathionine beta-synthase"/>
    <property type="match status" value="1"/>
</dbReference>
<keyword evidence="3" id="KW-0663">Pyridoxal phosphate</keyword>
<evidence type="ECO:0000259" key="4">
    <source>
        <dbReference type="Pfam" id="PF00291"/>
    </source>
</evidence>
<accession>A0A558IFL2</accession>
<evidence type="ECO:0000256" key="3">
    <source>
        <dbReference type="ARBA" id="ARBA00022898"/>
    </source>
</evidence>
<comment type="caution">
    <text evidence="5">The sequence shown here is derived from an EMBL/GenBank/DDBJ whole genome shotgun (WGS) entry which is preliminary data.</text>
</comment>
<evidence type="ECO:0000256" key="1">
    <source>
        <dbReference type="ARBA" id="ARBA00001933"/>
    </source>
</evidence>
<dbReference type="RefSeq" id="WP_158382168.1">
    <property type="nucleotide sequence ID" value="NZ_VMTX01000045.1"/>
</dbReference>
<protein>
    <submittedName>
        <fullName evidence="5">Cysteine synthase family protein</fullName>
    </submittedName>
</protein>
<dbReference type="Proteomes" id="UP000320648">
    <property type="component" value="Unassembled WGS sequence"/>
</dbReference>
<dbReference type="InterPro" id="IPR001926">
    <property type="entry name" value="TrpB-like_PALP"/>
</dbReference>
<evidence type="ECO:0000313" key="5">
    <source>
        <dbReference type="EMBL" id="TVU80120.1"/>
    </source>
</evidence>
<gene>
    <name evidence="5" type="ORF">FQN05_13495</name>
</gene>
<comment type="cofactor">
    <cofactor evidence="1">
        <name>pyridoxal 5'-phosphate</name>
        <dbReference type="ChEBI" id="CHEBI:597326"/>
    </cofactor>
</comment>
<dbReference type="AlphaFoldDB" id="A0A558IFL2"/>
<organism evidence="5 6">
    <name type="scientific">Corynebacterium aurimucosum</name>
    <dbReference type="NCBI Taxonomy" id="169292"/>
    <lineage>
        <taxon>Bacteria</taxon>
        <taxon>Bacillati</taxon>
        <taxon>Actinomycetota</taxon>
        <taxon>Actinomycetes</taxon>
        <taxon>Mycobacteriales</taxon>
        <taxon>Corynebacteriaceae</taxon>
        <taxon>Corynebacterium</taxon>
    </lineage>
</organism>
<dbReference type="GO" id="GO:0006534">
    <property type="term" value="P:cysteine metabolic process"/>
    <property type="evidence" value="ECO:0007669"/>
    <property type="project" value="UniProtKB-ARBA"/>
</dbReference>
<dbReference type="GO" id="GO:0044272">
    <property type="term" value="P:sulfur compound biosynthetic process"/>
    <property type="evidence" value="ECO:0007669"/>
    <property type="project" value="UniProtKB-ARBA"/>
</dbReference>
<evidence type="ECO:0000256" key="2">
    <source>
        <dbReference type="ARBA" id="ARBA00007103"/>
    </source>
</evidence>
<name>A0A558IFL2_9CORY</name>
<dbReference type="InterPro" id="IPR050214">
    <property type="entry name" value="Cys_Synth/Cystath_Beta-Synth"/>
</dbReference>
<dbReference type="Gene3D" id="3.40.50.1100">
    <property type="match status" value="2"/>
</dbReference>
<sequence length="336" mass="35968">MGNTPILELCNTGSGSRLLLKMDCLNPTGSVKVRMALEMIVAAEISGELKPGGRIIEPTSGNTGLGLAFVASQRGYKFTAIVDHHAAKDKLRSMQALGAELVFVGDKESCVPSTILRRAKAAEIVAETSDAWWPDQHNNPNNPAGYWQLAYELDEQIPEKVDVLVAAIGTGGTLCGTTEHLRKLGHTAESLAVEPEGSIIFGGVPGAYKQSGAGAPSGFKIGNNVRYNLIDHGVKVSDVKAFAVARVLAREHGLMVGGTAGAAIYEGLRHLHEFQAGTTMVVIVCDAGEKYLDTIFDTDWLQKNHLYSEVMERQVSRMLRAYGDSRAIASSFEVAG</sequence>